<evidence type="ECO:0000313" key="2">
    <source>
        <dbReference type="Proteomes" id="UP000243978"/>
    </source>
</evidence>
<comment type="caution">
    <text evidence="1">The sequence shown here is derived from an EMBL/GenBank/DDBJ whole genome shotgun (WGS) entry which is preliminary data.</text>
</comment>
<sequence length="59" mass="6978">MRTNTAWLTENIDDLINFCRLNSLPKVALTLETSKEMYLNEEAEIELRKRQPREVVLDI</sequence>
<keyword evidence="2" id="KW-1185">Reference proteome</keyword>
<protein>
    <submittedName>
        <fullName evidence="1">Uncharacterized protein</fullName>
    </submittedName>
</protein>
<evidence type="ECO:0000313" key="1">
    <source>
        <dbReference type="EMBL" id="PTX57417.1"/>
    </source>
</evidence>
<dbReference type="AlphaFoldDB" id="A0A2T6BN46"/>
<accession>A0A2T6BN46</accession>
<organism evidence="1 2">
    <name type="scientific">Litoreibacter ponti</name>
    <dbReference type="NCBI Taxonomy" id="1510457"/>
    <lineage>
        <taxon>Bacteria</taxon>
        <taxon>Pseudomonadati</taxon>
        <taxon>Pseudomonadota</taxon>
        <taxon>Alphaproteobacteria</taxon>
        <taxon>Rhodobacterales</taxon>
        <taxon>Roseobacteraceae</taxon>
        <taxon>Litoreibacter</taxon>
    </lineage>
</organism>
<dbReference type="RefSeq" id="WP_107845516.1">
    <property type="nucleotide sequence ID" value="NZ_QBKS01000001.1"/>
</dbReference>
<reference evidence="1 2" key="1">
    <citation type="submission" date="2018-04" db="EMBL/GenBank/DDBJ databases">
        <title>Genomic Encyclopedia of Archaeal and Bacterial Type Strains, Phase II (KMG-II): from individual species to whole genera.</title>
        <authorList>
            <person name="Goeker M."/>
        </authorList>
    </citation>
    <scope>NUCLEOTIDE SEQUENCE [LARGE SCALE GENOMIC DNA]</scope>
    <source>
        <strain evidence="1 2">DSM 100977</strain>
    </source>
</reference>
<gene>
    <name evidence="1" type="ORF">C8N43_2084</name>
</gene>
<dbReference type="EMBL" id="QBKS01000001">
    <property type="protein sequence ID" value="PTX57417.1"/>
    <property type="molecule type" value="Genomic_DNA"/>
</dbReference>
<dbReference type="Proteomes" id="UP000243978">
    <property type="component" value="Unassembled WGS sequence"/>
</dbReference>
<name>A0A2T6BN46_9RHOB</name>
<proteinExistence type="predicted"/>